<comment type="caution">
    <text evidence="3">The sequence shown here is derived from an EMBL/GenBank/DDBJ whole genome shotgun (WGS) entry which is preliminary data.</text>
</comment>
<reference evidence="3 4" key="1">
    <citation type="submission" date="2024-05" db="EMBL/GenBank/DDBJ databases">
        <authorList>
            <person name="Wallberg A."/>
        </authorList>
    </citation>
    <scope>NUCLEOTIDE SEQUENCE [LARGE SCALE GENOMIC DNA]</scope>
</reference>
<dbReference type="PROSITE" id="PS00674">
    <property type="entry name" value="AAA"/>
    <property type="match status" value="1"/>
</dbReference>
<dbReference type="Gene3D" id="3.40.50.300">
    <property type="entry name" value="P-loop containing nucleotide triphosphate hydrolases"/>
    <property type="match status" value="1"/>
</dbReference>
<gene>
    <name evidence="3" type="ORF">MNOR_LOCUS17973</name>
</gene>
<protein>
    <recommendedName>
        <fullName evidence="2">AAA+ ATPase domain-containing protein</fullName>
    </recommendedName>
</protein>
<keyword evidence="1" id="KW-0067">ATP-binding</keyword>
<dbReference type="InterPro" id="IPR027417">
    <property type="entry name" value="P-loop_NTPase"/>
</dbReference>
<evidence type="ECO:0000313" key="3">
    <source>
        <dbReference type="EMBL" id="CAL4105060.1"/>
    </source>
</evidence>
<organism evidence="3 4">
    <name type="scientific">Meganyctiphanes norvegica</name>
    <name type="common">Northern krill</name>
    <name type="synonym">Thysanopoda norvegica</name>
    <dbReference type="NCBI Taxonomy" id="48144"/>
    <lineage>
        <taxon>Eukaryota</taxon>
        <taxon>Metazoa</taxon>
        <taxon>Ecdysozoa</taxon>
        <taxon>Arthropoda</taxon>
        <taxon>Crustacea</taxon>
        <taxon>Multicrustacea</taxon>
        <taxon>Malacostraca</taxon>
        <taxon>Eumalacostraca</taxon>
        <taxon>Eucarida</taxon>
        <taxon>Euphausiacea</taxon>
        <taxon>Euphausiidae</taxon>
        <taxon>Meganyctiphanes</taxon>
    </lineage>
</organism>
<keyword evidence="1" id="KW-0547">Nucleotide-binding</keyword>
<keyword evidence="4" id="KW-1185">Reference proteome</keyword>
<accession>A0AAV2QZZ8</accession>
<dbReference type="EMBL" id="CAXKWB010012638">
    <property type="protein sequence ID" value="CAL4105060.1"/>
    <property type="molecule type" value="Genomic_DNA"/>
</dbReference>
<dbReference type="InterPro" id="IPR003959">
    <property type="entry name" value="ATPase_AAA_core"/>
</dbReference>
<dbReference type="PANTHER" id="PTHR23077">
    <property type="entry name" value="AAA-FAMILY ATPASE"/>
    <property type="match status" value="1"/>
</dbReference>
<dbReference type="PANTHER" id="PTHR23077:SF117">
    <property type="entry name" value="AAA+ ATPASE DOMAIN-CONTAINING PROTEIN"/>
    <property type="match status" value="1"/>
</dbReference>
<evidence type="ECO:0000256" key="1">
    <source>
        <dbReference type="RuleBase" id="RU003651"/>
    </source>
</evidence>
<dbReference type="Pfam" id="PF00004">
    <property type="entry name" value="AAA"/>
    <property type="match status" value="1"/>
</dbReference>
<dbReference type="InterPro" id="IPR050168">
    <property type="entry name" value="AAA_ATPase_domain"/>
</dbReference>
<proteinExistence type="inferred from homology"/>
<dbReference type="GO" id="GO:0005524">
    <property type="term" value="F:ATP binding"/>
    <property type="evidence" value="ECO:0007669"/>
    <property type="project" value="UniProtKB-KW"/>
</dbReference>
<name>A0AAV2QZZ8_MEGNR</name>
<dbReference type="GO" id="GO:0016887">
    <property type="term" value="F:ATP hydrolysis activity"/>
    <property type="evidence" value="ECO:0007669"/>
    <property type="project" value="InterPro"/>
</dbReference>
<sequence>MDKLICISVFENEETSDIQNCVIPSELLCELGGRLGSYIQLSFEDRNCFNMKNDLNLDVNCQILCRAVPISDSITKSFYQVICNNCVSITDRLGSVTGNFYLSSKNVNILQPKTLLKITLNVIVHSVEDVLNYRENKFGFKESLSELLRLYGVIEKATIKFHSNPFAKLYGISQVIVNECDLHTGEVGKFSSNTEILINEVESEDKRRLMVRSSVPLGGLDQVLDNLKRLLKEPWEFRDAFSKAGAMYPSGVLLVGPPGCGKTSLIRQLCIETETCLVATASAELISPYEGETEANFAKVASQAQSLSKEGPCLFFIDEIDSLCRPRTKESSFVELQLTAQILSTIDSCQDYPGLTLMAATNRPYDLDSAIRRSGRFEIEIL</sequence>
<feature type="domain" description="AAA+ ATPase" evidence="2">
    <location>
        <begin position="248"/>
        <end position="382"/>
    </location>
</feature>
<feature type="non-terminal residue" evidence="3">
    <location>
        <position position="382"/>
    </location>
</feature>
<dbReference type="AlphaFoldDB" id="A0AAV2QZZ8"/>
<evidence type="ECO:0000313" key="4">
    <source>
        <dbReference type="Proteomes" id="UP001497623"/>
    </source>
</evidence>
<comment type="similarity">
    <text evidence="1">Belongs to the AAA ATPase family.</text>
</comment>
<dbReference type="InterPro" id="IPR003960">
    <property type="entry name" value="ATPase_AAA_CS"/>
</dbReference>
<dbReference type="InterPro" id="IPR003593">
    <property type="entry name" value="AAA+_ATPase"/>
</dbReference>
<dbReference type="Proteomes" id="UP001497623">
    <property type="component" value="Unassembled WGS sequence"/>
</dbReference>
<dbReference type="SUPFAM" id="SSF52540">
    <property type="entry name" value="P-loop containing nucleoside triphosphate hydrolases"/>
    <property type="match status" value="1"/>
</dbReference>
<evidence type="ECO:0000259" key="2">
    <source>
        <dbReference type="SMART" id="SM00382"/>
    </source>
</evidence>
<dbReference type="SMART" id="SM00382">
    <property type="entry name" value="AAA"/>
    <property type="match status" value="1"/>
</dbReference>